<evidence type="ECO:0000256" key="1">
    <source>
        <dbReference type="ARBA" id="ARBA00022737"/>
    </source>
</evidence>
<organism evidence="4 5">
    <name type="scientific">Naegleria fowleri</name>
    <name type="common">Brain eating amoeba</name>
    <dbReference type="NCBI Taxonomy" id="5763"/>
    <lineage>
        <taxon>Eukaryota</taxon>
        <taxon>Discoba</taxon>
        <taxon>Heterolobosea</taxon>
        <taxon>Tetramitia</taxon>
        <taxon>Eutetramitia</taxon>
        <taxon>Vahlkampfiidae</taxon>
        <taxon>Naegleria</taxon>
    </lineage>
</organism>
<dbReference type="PROSITE" id="PS50012">
    <property type="entry name" value="RCC1_3"/>
    <property type="match status" value="3"/>
</dbReference>
<feature type="repeat" description="RCC1" evidence="2">
    <location>
        <begin position="81"/>
        <end position="131"/>
    </location>
</feature>
<dbReference type="Gene3D" id="2.130.10.30">
    <property type="entry name" value="Regulator of chromosome condensation 1/beta-lactamase-inhibitor protein II"/>
    <property type="match status" value="2"/>
</dbReference>
<name>A0A6A5C0F8_NAEFO</name>
<evidence type="ECO:0000313" key="5">
    <source>
        <dbReference type="Proteomes" id="UP000444721"/>
    </source>
</evidence>
<dbReference type="VEuPathDB" id="AmoebaDB:NfTy_028500"/>
<protein>
    <recommendedName>
        <fullName evidence="3">RCC1-like domain-containing protein</fullName>
    </recommendedName>
</protein>
<evidence type="ECO:0000259" key="3">
    <source>
        <dbReference type="Pfam" id="PF25390"/>
    </source>
</evidence>
<dbReference type="PANTHER" id="PTHR22870:SF408">
    <property type="entry name" value="OS09G0560450 PROTEIN"/>
    <property type="match status" value="1"/>
</dbReference>
<dbReference type="RefSeq" id="XP_044564995.1">
    <property type="nucleotide sequence ID" value="XM_044704132.1"/>
</dbReference>
<evidence type="ECO:0000256" key="2">
    <source>
        <dbReference type="PROSITE-ProRule" id="PRU00235"/>
    </source>
</evidence>
<comment type="caution">
    <text evidence="4">The sequence shown here is derived from an EMBL/GenBank/DDBJ whole genome shotgun (WGS) entry which is preliminary data.</text>
</comment>
<dbReference type="VEuPathDB" id="AmoebaDB:NF0019260"/>
<proteinExistence type="predicted"/>
<feature type="repeat" description="RCC1" evidence="2">
    <location>
        <begin position="351"/>
        <end position="406"/>
    </location>
</feature>
<dbReference type="OrthoDB" id="5370059at2759"/>
<feature type="repeat" description="RCC1" evidence="2">
    <location>
        <begin position="299"/>
        <end position="350"/>
    </location>
</feature>
<dbReference type="VEuPathDB" id="AmoebaDB:FDP41_013496"/>
<dbReference type="InterPro" id="IPR051210">
    <property type="entry name" value="Ub_ligase/GEF_domain"/>
</dbReference>
<keyword evidence="5" id="KW-1185">Reference proteome</keyword>
<dbReference type="Proteomes" id="UP000444721">
    <property type="component" value="Unassembled WGS sequence"/>
</dbReference>
<dbReference type="Pfam" id="PF25390">
    <property type="entry name" value="WD40_RLD"/>
    <property type="match status" value="1"/>
</dbReference>
<evidence type="ECO:0000313" key="4">
    <source>
        <dbReference type="EMBL" id="KAF0980282.1"/>
    </source>
</evidence>
<dbReference type="EMBL" id="VFQX01000019">
    <property type="protein sequence ID" value="KAF0980282.1"/>
    <property type="molecule type" value="Genomic_DNA"/>
</dbReference>
<dbReference type="InterPro" id="IPR058923">
    <property type="entry name" value="RCC1-like_dom"/>
</dbReference>
<dbReference type="GeneID" id="68120711"/>
<reference evidence="4 5" key="1">
    <citation type="journal article" date="2019" name="Sci. Rep.">
        <title>Nanopore sequencing improves the draft genome of the human pathogenic amoeba Naegleria fowleri.</title>
        <authorList>
            <person name="Liechti N."/>
            <person name="Schurch N."/>
            <person name="Bruggmann R."/>
            <person name="Wittwer M."/>
        </authorList>
    </citation>
    <scope>NUCLEOTIDE SEQUENCE [LARGE SCALE GENOMIC DNA]</scope>
    <source>
        <strain evidence="4 5">ATCC 30894</strain>
    </source>
</reference>
<dbReference type="PANTHER" id="PTHR22870">
    <property type="entry name" value="REGULATOR OF CHROMOSOME CONDENSATION"/>
    <property type="match status" value="1"/>
</dbReference>
<dbReference type="PRINTS" id="PR00633">
    <property type="entry name" value="RCCNDNSATION"/>
</dbReference>
<keyword evidence="1" id="KW-0677">Repeat</keyword>
<dbReference type="InterPro" id="IPR000408">
    <property type="entry name" value="Reg_chr_condens"/>
</dbReference>
<dbReference type="InterPro" id="IPR009091">
    <property type="entry name" value="RCC1/BLIP-II"/>
</dbReference>
<dbReference type="OMA" id="NQSTAHT"/>
<accession>A0A6A5C0F8</accession>
<dbReference type="SUPFAM" id="SSF50985">
    <property type="entry name" value="RCC1/BLIP-II"/>
    <property type="match status" value="1"/>
</dbReference>
<sequence length="406" mass="43963">MSISTNNTTTSSGLISHVYFWGAIGVKDRIQSNTPHLIATSSEKKASSSSGLTISPSPLFHTRVIQVSAGGSFLLLMDDRGKVYALGKGQDFRLGMGDEKDRLSTPVKITCISNAISIAAGYRHGSCLVRNGESNSSVLLWGKLSQSLNLTKPTPFQVPCASDDEVVSIRAGNGYSCALTRKGHAFMIGKNTFHKCGFQEENCDLNEFTQLVISNGSETISEFKDIDLGYDSTLAIASNGDVFGFGSNACYQLGIGNVRNKNGHMPTKLSFSQPIEAVQVACSRGSSHHCHGMVLDSNGFMHTFGSGYKYKLGTHTTDDQPVPVKIELENGVKIKHLVPGGIHNFAQTADNSLLSFGCGSDGRLGHQESENYRYLYKELEPRKIEVLGNRVIMADSDYYFGVALCE</sequence>
<dbReference type="AlphaFoldDB" id="A0A6A5C0F8"/>
<gene>
    <name evidence="4" type="ORF">FDP41_013496</name>
</gene>
<feature type="domain" description="RCC1-like" evidence="3">
    <location>
        <begin position="60"/>
        <end position="395"/>
    </location>
</feature>